<dbReference type="InterPro" id="IPR036638">
    <property type="entry name" value="HLH_DNA-bd_sf"/>
</dbReference>
<dbReference type="EMBL" id="CP071182">
    <property type="protein sequence ID" value="QSO47818.1"/>
    <property type="molecule type" value="Genomic_DNA"/>
</dbReference>
<dbReference type="Pfam" id="PF09388">
    <property type="entry name" value="SpoOE-like"/>
    <property type="match status" value="1"/>
</dbReference>
<accession>A0A9X7VZ89</accession>
<organism evidence="1 2">
    <name type="scientific">Alicyclobacillus mengziensis</name>
    <dbReference type="NCBI Taxonomy" id="2931921"/>
    <lineage>
        <taxon>Bacteria</taxon>
        <taxon>Bacillati</taxon>
        <taxon>Bacillota</taxon>
        <taxon>Bacilli</taxon>
        <taxon>Bacillales</taxon>
        <taxon>Alicyclobacillaceae</taxon>
        <taxon>Alicyclobacillus</taxon>
    </lineage>
</organism>
<dbReference type="Proteomes" id="UP000663505">
    <property type="component" value="Chromosome"/>
</dbReference>
<sequence>MELINIEDYLRQKMIVLVQTKGNLCHPEVVRVSQQLDNFLNQAQHIMSHQQKVMLHA</sequence>
<protein>
    <submittedName>
        <fullName evidence="1">Aspartyl-phosphate phosphatase Spo0E family protein</fullName>
    </submittedName>
</protein>
<dbReference type="AlphaFoldDB" id="A0A9X7VZ89"/>
<dbReference type="KEGG" id="afx:JZ786_01875"/>
<dbReference type="RefSeq" id="WP_206657161.1">
    <property type="nucleotide sequence ID" value="NZ_CP071182.1"/>
</dbReference>
<dbReference type="InterPro" id="IPR018540">
    <property type="entry name" value="Spo0E-like"/>
</dbReference>
<name>A0A9X7VZ89_9BACL</name>
<dbReference type="GO" id="GO:0046983">
    <property type="term" value="F:protein dimerization activity"/>
    <property type="evidence" value="ECO:0007669"/>
    <property type="project" value="InterPro"/>
</dbReference>
<dbReference type="GO" id="GO:0043937">
    <property type="term" value="P:regulation of sporulation"/>
    <property type="evidence" value="ECO:0007669"/>
    <property type="project" value="InterPro"/>
</dbReference>
<evidence type="ECO:0000313" key="2">
    <source>
        <dbReference type="Proteomes" id="UP000663505"/>
    </source>
</evidence>
<dbReference type="InterPro" id="IPR037208">
    <property type="entry name" value="Spo0E-like_sf"/>
</dbReference>
<dbReference type="Gene3D" id="4.10.280.10">
    <property type="entry name" value="Helix-loop-helix DNA-binding domain"/>
    <property type="match status" value="1"/>
</dbReference>
<keyword evidence="2" id="KW-1185">Reference proteome</keyword>
<gene>
    <name evidence="1" type="ORF">JZ786_01875</name>
</gene>
<proteinExistence type="predicted"/>
<evidence type="ECO:0000313" key="1">
    <source>
        <dbReference type="EMBL" id="QSO47818.1"/>
    </source>
</evidence>
<dbReference type="SUPFAM" id="SSF140500">
    <property type="entry name" value="BAS1536-like"/>
    <property type="match status" value="1"/>
</dbReference>
<reference evidence="1 2" key="1">
    <citation type="submission" date="2021-02" db="EMBL/GenBank/DDBJ databases">
        <title>Alicyclobacillus curvatus sp. nov. and Alicyclobacillus mengziensis sp. nov., two acidophilic bacteria isolated from acid mine drainage.</title>
        <authorList>
            <person name="Huang Y."/>
        </authorList>
    </citation>
    <scope>NUCLEOTIDE SEQUENCE [LARGE SCALE GENOMIC DNA]</scope>
    <source>
        <strain evidence="1 2">S30H14</strain>
    </source>
</reference>